<dbReference type="Gene3D" id="3.60.110.10">
    <property type="entry name" value="Carbon-nitrogen hydrolase"/>
    <property type="match status" value="1"/>
</dbReference>
<evidence type="ECO:0000313" key="3">
    <source>
        <dbReference type="EMBL" id="GEO89770.1"/>
    </source>
</evidence>
<evidence type="ECO:0000259" key="2">
    <source>
        <dbReference type="PROSITE" id="PS50263"/>
    </source>
</evidence>
<proteinExistence type="inferred from homology"/>
<keyword evidence="3" id="KW-0378">Hydrolase</keyword>
<protein>
    <submittedName>
        <fullName evidence="3">Amidohydrolase</fullName>
    </submittedName>
</protein>
<dbReference type="PANTHER" id="PTHR23088:SF27">
    <property type="entry name" value="DEAMINATED GLUTATHIONE AMIDASE"/>
    <property type="match status" value="1"/>
</dbReference>
<dbReference type="SUPFAM" id="SSF56317">
    <property type="entry name" value="Carbon-nitrogen hydrolase"/>
    <property type="match status" value="1"/>
</dbReference>
<dbReference type="Pfam" id="PF00795">
    <property type="entry name" value="CN_hydrolase"/>
    <property type="match status" value="1"/>
</dbReference>
<dbReference type="EMBL" id="BJZQ01000010">
    <property type="protein sequence ID" value="GEO89770.1"/>
    <property type="molecule type" value="Genomic_DNA"/>
</dbReference>
<dbReference type="InterPro" id="IPR003010">
    <property type="entry name" value="C-N_Hydrolase"/>
</dbReference>
<dbReference type="PANTHER" id="PTHR23088">
    <property type="entry name" value="NITRILASE-RELATED"/>
    <property type="match status" value="1"/>
</dbReference>
<dbReference type="OrthoDB" id="9811121at2"/>
<dbReference type="GO" id="GO:0016787">
    <property type="term" value="F:hydrolase activity"/>
    <property type="evidence" value="ECO:0007669"/>
    <property type="project" value="UniProtKB-KW"/>
</dbReference>
<dbReference type="Proteomes" id="UP000321769">
    <property type="component" value="Unassembled WGS sequence"/>
</dbReference>
<organism evidence="3 4">
    <name type="scientific">Aeromicrobium flavum</name>
    <dbReference type="NCBI Taxonomy" id="416568"/>
    <lineage>
        <taxon>Bacteria</taxon>
        <taxon>Bacillati</taxon>
        <taxon>Actinomycetota</taxon>
        <taxon>Actinomycetes</taxon>
        <taxon>Propionibacteriales</taxon>
        <taxon>Nocardioidaceae</taxon>
        <taxon>Aeromicrobium</taxon>
    </lineage>
</organism>
<sequence>MTLTVATGQFASAGDVEADIATVVRAVGLAQGADLLVMPELFLGGYRMPPVVVGETDPRLQPIERAAAAAGTVVLVGACLDGPDGFTISTLAFGLGDDPAGRRVYDKQNPCDAENDHVVAGADSVIIDVRGWSVGLSICYDGCFPEHARALALAGAEVYAASVAYFAGSAHRRELYYRARALENGMYAVVSGLAGAVAGAEFDGGSAVYDPEGRVVAEVGGGEGVAVATLDRPAVKATRARHPMLADLREPGPVVRR</sequence>
<gene>
    <name evidence="3" type="ORF">AFL01nite_20970</name>
</gene>
<comment type="similarity">
    <text evidence="1">Belongs to the carbon-nitrogen hydrolase superfamily. NIT1/NIT2 family.</text>
</comment>
<evidence type="ECO:0000313" key="4">
    <source>
        <dbReference type="Proteomes" id="UP000321769"/>
    </source>
</evidence>
<accession>A0A512HWH2</accession>
<feature type="domain" description="CN hydrolase" evidence="2">
    <location>
        <begin position="1"/>
        <end position="232"/>
    </location>
</feature>
<keyword evidence="4" id="KW-1185">Reference proteome</keyword>
<evidence type="ECO:0000256" key="1">
    <source>
        <dbReference type="ARBA" id="ARBA00010613"/>
    </source>
</evidence>
<dbReference type="PROSITE" id="PS50263">
    <property type="entry name" value="CN_HYDROLASE"/>
    <property type="match status" value="1"/>
</dbReference>
<dbReference type="CDD" id="cd07197">
    <property type="entry name" value="nitrilase"/>
    <property type="match status" value="1"/>
</dbReference>
<dbReference type="RefSeq" id="WP_146827641.1">
    <property type="nucleotide sequence ID" value="NZ_BAAAYQ010000001.1"/>
</dbReference>
<comment type="caution">
    <text evidence="3">The sequence shown here is derived from an EMBL/GenBank/DDBJ whole genome shotgun (WGS) entry which is preliminary data.</text>
</comment>
<reference evidence="3 4" key="1">
    <citation type="submission" date="2019-07" db="EMBL/GenBank/DDBJ databases">
        <title>Whole genome shotgun sequence of Aeromicrobium flavum NBRC 107625.</title>
        <authorList>
            <person name="Hosoyama A."/>
            <person name="Uohara A."/>
            <person name="Ohji S."/>
            <person name="Ichikawa N."/>
        </authorList>
    </citation>
    <scope>NUCLEOTIDE SEQUENCE [LARGE SCALE GENOMIC DNA]</scope>
    <source>
        <strain evidence="3 4">NBRC 107625</strain>
    </source>
</reference>
<name>A0A512HWH2_9ACTN</name>
<dbReference type="InterPro" id="IPR036526">
    <property type="entry name" value="C-N_Hydrolase_sf"/>
</dbReference>
<dbReference type="AlphaFoldDB" id="A0A512HWH2"/>